<dbReference type="Gene3D" id="3.40.50.360">
    <property type="match status" value="1"/>
</dbReference>
<evidence type="ECO:0000256" key="1">
    <source>
        <dbReference type="ARBA" id="ARBA00022630"/>
    </source>
</evidence>
<organism evidence="4">
    <name type="scientific">Caldimicrobium thiodismutans</name>
    <dbReference type="NCBI Taxonomy" id="1653476"/>
    <lineage>
        <taxon>Bacteria</taxon>
        <taxon>Pseudomonadati</taxon>
        <taxon>Thermodesulfobacteriota</taxon>
        <taxon>Thermodesulfobacteria</taxon>
        <taxon>Thermodesulfobacteriales</taxon>
        <taxon>Thermodesulfobacteriaceae</taxon>
        <taxon>Caldimicrobium</taxon>
    </lineage>
</organism>
<comment type="caution">
    <text evidence="4">The sequence shown here is derived from an EMBL/GenBank/DDBJ whole genome shotgun (WGS) entry which is preliminary data.</text>
</comment>
<name>A0A832GQ20_9BACT</name>
<dbReference type="GO" id="GO:0016491">
    <property type="term" value="F:oxidoreductase activity"/>
    <property type="evidence" value="ECO:0007669"/>
    <property type="project" value="InterPro"/>
</dbReference>
<proteinExistence type="predicted"/>
<dbReference type="EMBL" id="DSZU01000053">
    <property type="protein sequence ID" value="HGV55070.1"/>
    <property type="molecule type" value="Genomic_DNA"/>
</dbReference>
<dbReference type="Pfam" id="PF03358">
    <property type="entry name" value="FMN_red"/>
    <property type="match status" value="1"/>
</dbReference>
<dbReference type="InterPro" id="IPR005025">
    <property type="entry name" value="FMN_Rdtase-like_dom"/>
</dbReference>
<keyword evidence="2" id="KW-0288">FMN</keyword>
<sequence>MKILAIHGSPRRGGNTEILLDAFIEGAKSAGALVEKVSLYEHKFSPCIECGECDHLGECVLKDDMDGLYGKYLESDLLVVATPIFFYSHTSYVQAFFERFQALWARKYRLGLPHPLAKTPKGILLSLGATKGKKLFEGLVRSFKFVMDAGWGTYAGGLFFREIDKKGDILKHPYALQKALNLGKSVVLSPEENWDLDISPTP</sequence>
<evidence type="ECO:0000313" key="4">
    <source>
        <dbReference type="EMBL" id="HGV55070.1"/>
    </source>
</evidence>
<evidence type="ECO:0000256" key="2">
    <source>
        <dbReference type="ARBA" id="ARBA00022643"/>
    </source>
</evidence>
<dbReference type="InterPro" id="IPR051796">
    <property type="entry name" value="ISF_SsuE-like"/>
</dbReference>
<keyword evidence="1" id="KW-0285">Flavoprotein</keyword>
<dbReference type="AlphaFoldDB" id="A0A832GQ20"/>
<dbReference type="PANTHER" id="PTHR43278:SF2">
    <property type="entry name" value="IRON-SULFUR FLAVOPROTEIN"/>
    <property type="match status" value="1"/>
</dbReference>
<protein>
    <submittedName>
        <fullName evidence="4">Flavodoxin family protein</fullName>
    </submittedName>
</protein>
<reference evidence="4" key="1">
    <citation type="journal article" date="2020" name="mSystems">
        <title>Genome- and Community-Level Interaction Insights into Carbon Utilization and Element Cycling Functions of Hydrothermarchaeota in Hydrothermal Sediment.</title>
        <authorList>
            <person name="Zhou Z."/>
            <person name="Liu Y."/>
            <person name="Xu W."/>
            <person name="Pan J."/>
            <person name="Luo Z.H."/>
            <person name="Li M."/>
        </authorList>
    </citation>
    <scope>NUCLEOTIDE SEQUENCE [LARGE SCALE GENOMIC DNA]</scope>
    <source>
        <strain evidence="4">SpSt-605</strain>
    </source>
</reference>
<evidence type="ECO:0000259" key="3">
    <source>
        <dbReference type="Pfam" id="PF03358"/>
    </source>
</evidence>
<dbReference type="SUPFAM" id="SSF52218">
    <property type="entry name" value="Flavoproteins"/>
    <property type="match status" value="1"/>
</dbReference>
<dbReference type="InterPro" id="IPR029039">
    <property type="entry name" value="Flavoprotein-like_sf"/>
</dbReference>
<accession>A0A832GQ20</accession>
<feature type="domain" description="NADPH-dependent FMN reductase-like" evidence="3">
    <location>
        <begin position="1"/>
        <end position="107"/>
    </location>
</feature>
<dbReference type="PANTHER" id="PTHR43278">
    <property type="entry name" value="NAD(P)H-DEPENDENT FMN-CONTAINING OXIDOREDUCTASE YWQN-RELATED"/>
    <property type="match status" value="1"/>
</dbReference>
<gene>
    <name evidence="4" type="ORF">ENT73_03140</name>
</gene>